<keyword evidence="13" id="KW-1133">Transmembrane helix</keyword>
<dbReference type="Pfam" id="PF00690">
    <property type="entry name" value="Cation_ATPase_N"/>
    <property type="match status" value="1"/>
</dbReference>
<evidence type="ECO:0000256" key="16">
    <source>
        <dbReference type="ARBA" id="ARBA00047295"/>
    </source>
</evidence>
<keyword evidence="6" id="KW-1003">Cell membrane</keyword>
<dbReference type="PRINTS" id="PR01836">
    <property type="entry name" value="MGATPASE"/>
</dbReference>
<dbReference type="SMART" id="SM00831">
    <property type="entry name" value="Cation_ATPase_N"/>
    <property type="match status" value="1"/>
</dbReference>
<sequence>MLMLKTATVLEAISKRRHTARPAAHAGLSKNTIFAATHSAEDALVLLDATANGLTAEQATERLDTSGPNTIEAPTKTLARRIADAFVDPFAGILAALALISLYIDVLAVPEPQRDPSAVIVIGIMLPVSGGMKFIQEARSGNAAEALKDLVSNTCTALRDGERIKIPFDELVPGDVIRLSAGDMVPADARVITARDLFVIESALTGESEAVEKTAAVTVVESADGSALPLSACRNIVFTGTSVQNGAAMALVVATGSDTYLGGIAKMLSGRGEKSAFDRGVSSVSMLLVRLMLVMAPAVFAINAATKGDVIDALLFATSVAVGITPQMLPVIVTTSLSQGAKDLARRQVIVKELPAIQNLGAMDVLCCDKTGTLTEDRIVLERYLNTDGNEDARVLRHAFLNSSFQTGLKNLIDLAVIDRADVTPSTVAPDSMLGQSLRDRYTKVDEVPFDFSRRRLSVVVADAQGKTQMVTKGAPEEMLEICSFVEVDGAAQPLTEDKLAQIRQQVAGLNAEGLRVIAVAQKTNPRCVGEFGIADECDMVLMGFWPSSIRPKQVPRAPSPPSRPRAWRSRS</sequence>
<dbReference type="InterPro" id="IPR001757">
    <property type="entry name" value="P_typ_ATPase"/>
</dbReference>
<keyword evidence="14" id="KW-0472">Membrane</keyword>
<keyword evidence="8" id="KW-0597">Phosphoprotein</keyword>
<gene>
    <name evidence="19" type="primary">mgtA_1</name>
    <name evidence="19" type="ORF">KCJAJFAP_00162</name>
</gene>
<keyword evidence="11" id="KW-0067">ATP-binding</keyword>
<evidence type="ECO:0000256" key="6">
    <source>
        <dbReference type="ARBA" id="ARBA00022475"/>
    </source>
</evidence>
<dbReference type="InterPro" id="IPR023299">
    <property type="entry name" value="ATPase_P-typ_cyto_dom_N"/>
</dbReference>
<dbReference type="AlphaFoldDB" id="A0A5K1IZZ3"/>
<evidence type="ECO:0000256" key="11">
    <source>
        <dbReference type="ARBA" id="ARBA00022840"/>
    </source>
</evidence>
<dbReference type="GO" id="GO:0015444">
    <property type="term" value="F:P-type magnesium transporter activity"/>
    <property type="evidence" value="ECO:0007669"/>
    <property type="project" value="UniProtKB-EC"/>
</dbReference>
<name>A0A5K1IZZ3_9ACTN</name>
<keyword evidence="10" id="KW-0547">Nucleotide-binding</keyword>
<dbReference type="SUPFAM" id="SSF81653">
    <property type="entry name" value="Calcium ATPase, transduction domain A"/>
    <property type="match status" value="1"/>
</dbReference>
<evidence type="ECO:0000256" key="10">
    <source>
        <dbReference type="ARBA" id="ARBA00022741"/>
    </source>
</evidence>
<reference evidence="19 20" key="1">
    <citation type="submission" date="2019-10" db="EMBL/GenBank/DDBJ databases">
        <authorList>
            <person name="Wolf R A."/>
        </authorList>
    </citation>
    <scope>NUCLEOTIDE SEQUENCE [LARGE SCALE GENOMIC DNA]</scope>
    <source>
        <strain evidence="19">Collinsella_aerofaciens_MC2</strain>
    </source>
</reference>
<comment type="subcellular location">
    <subcellularLocation>
        <location evidence="2">Cell inner membrane</location>
        <topology evidence="2">Multi-pass membrane protein</topology>
    </subcellularLocation>
</comment>
<evidence type="ECO:0000256" key="2">
    <source>
        <dbReference type="ARBA" id="ARBA00004429"/>
    </source>
</evidence>
<dbReference type="PROSITE" id="PS00154">
    <property type="entry name" value="ATPASE_E1_E2"/>
    <property type="match status" value="1"/>
</dbReference>
<evidence type="ECO:0000256" key="17">
    <source>
        <dbReference type="SAM" id="MobiDB-lite"/>
    </source>
</evidence>
<dbReference type="InterPro" id="IPR006415">
    <property type="entry name" value="P-type_ATPase_IIIB"/>
</dbReference>
<dbReference type="NCBIfam" id="TIGR01494">
    <property type="entry name" value="ATPase_P-type"/>
    <property type="match status" value="1"/>
</dbReference>
<dbReference type="Gene3D" id="2.70.150.10">
    <property type="entry name" value="Calcium-transporting ATPase, cytoplasmic transduction domain A"/>
    <property type="match status" value="1"/>
</dbReference>
<evidence type="ECO:0000256" key="15">
    <source>
        <dbReference type="ARBA" id="ARBA00029806"/>
    </source>
</evidence>
<dbReference type="InterPro" id="IPR023214">
    <property type="entry name" value="HAD_sf"/>
</dbReference>
<dbReference type="InterPro" id="IPR023298">
    <property type="entry name" value="ATPase_P-typ_TM_dom_sf"/>
</dbReference>
<comment type="similarity">
    <text evidence="3">Belongs to the cation transport ATPase (P-type) (TC 3.A.3) family. Type IIIB subfamily.</text>
</comment>
<evidence type="ECO:0000256" key="14">
    <source>
        <dbReference type="ARBA" id="ARBA00023136"/>
    </source>
</evidence>
<comment type="catalytic activity">
    <reaction evidence="16">
        <text>Mg(2+)(out) + ATP + H2O = Mg(2+)(in) + ADP + phosphate + H(+)</text>
        <dbReference type="Rhea" id="RHEA:10260"/>
        <dbReference type="ChEBI" id="CHEBI:15377"/>
        <dbReference type="ChEBI" id="CHEBI:15378"/>
        <dbReference type="ChEBI" id="CHEBI:18420"/>
        <dbReference type="ChEBI" id="CHEBI:30616"/>
        <dbReference type="ChEBI" id="CHEBI:43474"/>
        <dbReference type="ChEBI" id="CHEBI:456216"/>
        <dbReference type="EC" id="7.2.2.14"/>
    </reaction>
</comment>
<dbReference type="Pfam" id="PF00122">
    <property type="entry name" value="E1-E2_ATPase"/>
    <property type="match status" value="1"/>
</dbReference>
<organism evidence="19 20">
    <name type="scientific">Collinsella aerofaciens</name>
    <dbReference type="NCBI Taxonomy" id="74426"/>
    <lineage>
        <taxon>Bacteria</taxon>
        <taxon>Bacillati</taxon>
        <taxon>Actinomycetota</taxon>
        <taxon>Coriobacteriia</taxon>
        <taxon>Coriobacteriales</taxon>
        <taxon>Coriobacteriaceae</taxon>
        <taxon>Collinsella</taxon>
    </lineage>
</organism>
<evidence type="ECO:0000256" key="8">
    <source>
        <dbReference type="ARBA" id="ARBA00022553"/>
    </source>
</evidence>
<dbReference type="EC" id="7.2.2.14" evidence="4"/>
<dbReference type="GO" id="GO:0005886">
    <property type="term" value="C:plasma membrane"/>
    <property type="evidence" value="ECO:0007669"/>
    <property type="project" value="UniProtKB-SubCell"/>
</dbReference>
<proteinExistence type="inferred from homology"/>
<dbReference type="Gene3D" id="3.40.50.1000">
    <property type="entry name" value="HAD superfamily/HAD-like"/>
    <property type="match status" value="1"/>
</dbReference>
<evidence type="ECO:0000256" key="1">
    <source>
        <dbReference type="ARBA" id="ARBA00003954"/>
    </source>
</evidence>
<feature type="region of interest" description="Disordered" evidence="17">
    <location>
        <begin position="551"/>
        <end position="572"/>
    </location>
</feature>
<dbReference type="GO" id="GO:0005524">
    <property type="term" value="F:ATP binding"/>
    <property type="evidence" value="ECO:0007669"/>
    <property type="project" value="UniProtKB-KW"/>
</dbReference>
<protein>
    <recommendedName>
        <fullName evidence="5">Magnesium-transporting ATPase, P-type 1</fullName>
        <ecNumber evidence="4">7.2.2.14</ecNumber>
    </recommendedName>
    <alternativeName>
        <fullName evidence="15">Mg(2+) transport ATPase, P-type 1</fullName>
    </alternativeName>
</protein>
<evidence type="ECO:0000256" key="4">
    <source>
        <dbReference type="ARBA" id="ARBA00012786"/>
    </source>
</evidence>
<dbReference type="InterPro" id="IPR008250">
    <property type="entry name" value="ATPase_P-typ_transduc_dom_A_sf"/>
</dbReference>
<evidence type="ECO:0000313" key="20">
    <source>
        <dbReference type="Proteomes" id="UP000361836"/>
    </source>
</evidence>
<dbReference type="Pfam" id="PF13246">
    <property type="entry name" value="Cation_ATPase"/>
    <property type="match status" value="1"/>
</dbReference>
<dbReference type="EMBL" id="CABWIE010000019">
    <property type="protein sequence ID" value="VWL95293.1"/>
    <property type="molecule type" value="Genomic_DNA"/>
</dbReference>
<dbReference type="Gene3D" id="1.20.1110.10">
    <property type="entry name" value="Calcium-transporting ATPase, transmembrane domain"/>
    <property type="match status" value="1"/>
</dbReference>
<dbReference type="GO" id="GO:0016887">
    <property type="term" value="F:ATP hydrolysis activity"/>
    <property type="evidence" value="ECO:0007669"/>
    <property type="project" value="InterPro"/>
</dbReference>
<dbReference type="RefSeq" id="WP_226798352.1">
    <property type="nucleotide sequence ID" value="NZ_CAAKNU010000062.1"/>
</dbReference>
<feature type="domain" description="Cation-transporting P-type ATPase N-terminal" evidence="18">
    <location>
        <begin position="34"/>
        <end position="106"/>
    </location>
</feature>
<evidence type="ECO:0000256" key="5">
    <source>
        <dbReference type="ARBA" id="ARBA00013555"/>
    </source>
</evidence>
<keyword evidence="12" id="KW-0460">Magnesium</keyword>
<comment type="function">
    <text evidence="1">Mediates magnesium influx to the cytosol.</text>
</comment>
<dbReference type="Proteomes" id="UP000361836">
    <property type="component" value="Unassembled WGS sequence"/>
</dbReference>
<keyword evidence="19" id="KW-0378">Hydrolase</keyword>
<dbReference type="Gene3D" id="3.40.1110.10">
    <property type="entry name" value="Calcium-transporting ATPase, cytoplasmic domain N"/>
    <property type="match status" value="1"/>
</dbReference>
<evidence type="ECO:0000256" key="9">
    <source>
        <dbReference type="ARBA" id="ARBA00022692"/>
    </source>
</evidence>
<evidence type="ECO:0000256" key="12">
    <source>
        <dbReference type="ARBA" id="ARBA00022842"/>
    </source>
</evidence>
<evidence type="ECO:0000313" key="19">
    <source>
        <dbReference type="EMBL" id="VWL95293.1"/>
    </source>
</evidence>
<evidence type="ECO:0000256" key="3">
    <source>
        <dbReference type="ARBA" id="ARBA00008746"/>
    </source>
</evidence>
<dbReference type="InterPro" id="IPR059000">
    <property type="entry name" value="ATPase_P-type_domA"/>
</dbReference>
<dbReference type="SUPFAM" id="SSF81660">
    <property type="entry name" value="Metal cation-transporting ATPase, ATP-binding domain N"/>
    <property type="match status" value="1"/>
</dbReference>
<dbReference type="InterPro" id="IPR004014">
    <property type="entry name" value="ATPase_P-typ_cation-transptr_N"/>
</dbReference>
<dbReference type="PANTHER" id="PTHR42861">
    <property type="entry name" value="CALCIUM-TRANSPORTING ATPASE"/>
    <property type="match status" value="1"/>
</dbReference>
<dbReference type="SUPFAM" id="SSF81665">
    <property type="entry name" value="Calcium ATPase, transmembrane domain M"/>
    <property type="match status" value="1"/>
</dbReference>
<accession>A0A5K1IZZ3</accession>
<keyword evidence="7" id="KW-0997">Cell inner membrane</keyword>
<keyword evidence="9" id="KW-0812">Transmembrane</keyword>
<evidence type="ECO:0000259" key="18">
    <source>
        <dbReference type="SMART" id="SM00831"/>
    </source>
</evidence>
<keyword evidence="20" id="KW-1185">Reference proteome</keyword>
<evidence type="ECO:0000256" key="7">
    <source>
        <dbReference type="ARBA" id="ARBA00022519"/>
    </source>
</evidence>
<evidence type="ECO:0000256" key="13">
    <source>
        <dbReference type="ARBA" id="ARBA00022989"/>
    </source>
</evidence>
<dbReference type="InterPro" id="IPR018303">
    <property type="entry name" value="ATPase_P-typ_P_site"/>
</dbReference>